<sequence>MTTQPLLLKSGTVFIDTIDYSGRMTNQTLPVPTLVTESFRGGGMDGSVEVDMGLEPLEATIELGGIEKAVLKLFGQPDVGVTMRGSFSRQGGEQATPGRANLRGLIKSPDLGAWKPGEQTQTTLTLAVHYYKLTLAGETIWEIDVPGGKRIVGGQDQLAAHRQALGI</sequence>
<reference evidence="1 2" key="1">
    <citation type="submission" date="2019-03" db="EMBL/GenBank/DDBJ databases">
        <title>Genomic Encyclopedia of Type Strains, Phase IV (KMG-IV): sequencing the most valuable type-strain genomes for metagenomic binning, comparative biology and taxonomic classification.</title>
        <authorList>
            <person name="Goeker M."/>
        </authorList>
    </citation>
    <scope>NUCLEOTIDE SEQUENCE [LARGE SCALE GENOMIC DNA]</scope>
    <source>
        <strain evidence="1 2">DSM 2132</strain>
    </source>
</reference>
<accession>A0A4R2P5B2</accession>
<dbReference type="Pfam" id="PF04985">
    <property type="entry name" value="Phage_tube"/>
    <property type="match status" value="1"/>
</dbReference>
<evidence type="ECO:0000313" key="2">
    <source>
        <dbReference type="Proteomes" id="UP000295399"/>
    </source>
</evidence>
<dbReference type="RefSeq" id="WP_132709551.1">
    <property type="nucleotide sequence ID" value="NZ_JACIGF010000016.1"/>
</dbReference>
<dbReference type="AlphaFoldDB" id="A0A4R2P5B2"/>
<dbReference type="OrthoDB" id="3078668at2"/>
<dbReference type="InterPro" id="IPR006498">
    <property type="entry name" value="Tail_tube"/>
</dbReference>
<dbReference type="InParanoid" id="A0A4R2P5B2"/>
<protein>
    <recommendedName>
        <fullName evidence="3">Phage major tail tube protein</fullName>
    </recommendedName>
</protein>
<evidence type="ECO:0000313" key="1">
    <source>
        <dbReference type="EMBL" id="TCP30040.1"/>
    </source>
</evidence>
<organism evidence="1 2">
    <name type="scientific">Rhodothalassium salexigens DSM 2132</name>
    <dbReference type="NCBI Taxonomy" id="1188247"/>
    <lineage>
        <taxon>Bacteria</taxon>
        <taxon>Pseudomonadati</taxon>
        <taxon>Pseudomonadota</taxon>
        <taxon>Alphaproteobacteria</taxon>
        <taxon>Rhodothalassiales</taxon>
        <taxon>Rhodothalassiaceae</taxon>
        <taxon>Rhodothalassium</taxon>
    </lineage>
</organism>
<proteinExistence type="predicted"/>
<gene>
    <name evidence="1" type="ORF">EV659_1165</name>
</gene>
<name>A0A4R2P5B2_RHOSA</name>
<evidence type="ECO:0008006" key="3">
    <source>
        <dbReference type="Google" id="ProtNLM"/>
    </source>
</evidence>
<keyword evidence="2" id="KW-1185">Reference proteome</keyword>
<dbReference type="EMBL" id="SLXO01000016">
    <property type="protein sequence ID" value="TCP30040.1"/>
    <property type="molecule type" value="Genomic_DNA"/>
</dbReference>
<dbReference type="NCBIfam" id="TIGR01611">
    <property type="entry name" value="tail_tube"/>
    <property type="match status" value="1"/>
</dbReference>
<dbReference type="Proteomes" id="UP000295399">
    <property type="component" value="Unassembled WGS sequence"/>
</dbReference>
<comment type="caution">
    <text evidence="1">The sequence shown here is derived from an EMBL/GenBank/DDBJ whole genome shotgun (WGS) entry which is preliminary data.</text>
</comment>